<dbReference type="AlphaFoldDB" id="A0AAU8JBD9"/>
<dbReference type="InterPro" id="IPR005625">
    <property type="entry name" value="PepSY-ass_TM"/>
</dbReference>
<protein>
    <submittedName>
        <fullName evidence="2">PepSY domain-containing protein</fullName>
    </submittedName>
</protein>
<dbReference type="RefSeq" id="WP_354635219.1">
    <property type="nucleotide sequence ID" value="NZ_CP159837.1"/>
</dbReference>
<feature type="transmembrane region" description="Helical" evidence="1">
    <location>
        <begin position="156"/>
        <end position="179"/>
    </location>
</feature>
<keyword evidence="1" id="KW-0812">Transmembrane</keyword>
<gene>
    <name evidence="2" type="ORF">ABWT76_005266</name>
</gene>
<reference evidence="2" key="1">
    <citation type="submission" date="2024-07" db="EMBL/GenBank/DDBJ databases">
        <authorList>
            <person name="Kim Y.J."/>
            <person name="Jeong J.Y."/>
        </authorList>
    </citation>
    <scope>NUCLEOTIDE SEQUENCE</scope>
    <source>
        <strain evidence="2">GIHE-MW2</strain>
    </source>
</reference>
<accession>A0AAU8JBD9</accession>
<feature type="transmembrane region" description="Helical" evidence="1">
    <location>
        <begin position="104"/>
        <end position="123"/>
    </location>
</feature>
<dbReference type="Pfam" id="PF03929">
    <property type="entry name" value="PepSY_TM"/>
    <property type="match status" value="1"/>
</dbReference>
<name>A0AAU8JBD9_9CYAN</name>
<sequence>MMINFRKLHRKSAPIVFIPLFLSALTGVAYRLGRNWFGISGEIAGFLLNLHEGRFLGQPLVPVYVLLVGLGLLGMIFTGFTMIKWQRKASKFQPKKDWRWVHRVLSLIAFLPLFLSAITGVGYRLGRAWFGLSREQASILLEIHQGSYLGNTFKSFYVLLVGASLLALLITGIQMTGIFRKLQA</sequence>
<proteinExistence type="predicted"/>
<dbReference type="EMBL" id="CP159837">
    <property type="protein sequence ID" value="XCM36503.1"/>
    <property type="molecule type" value="Genomic_DNA"/>
</dbReference>
<evidence type="ECO:0000313" key="2">
    <source>
        <dbReference type="EMBL" id="XCM36503.1"/>
    </source>
</evidence>
<organism evidence="2">
    <name type="scientific">Planktothricoides raciborskii GIHE-MW2</name>
    <dbReference type="NCBI Taxonomy" id="2792601"/>
    <lineage>
        <taxon>Bacteria</taxon>
        <taxon>Bacillati</taxon>
        <taxon>Cyanobacteriota</taxon>
        <taxon>Cyanophyceae</taxon>
        <taxon>Oscillatoriophycideae</taxon>
        <taxon>Oscillatoriales</taxon>
        <taxon>Oscillatoriaceae</taxon>
        <taxon>Planktothricoides</taxon>
    </lineage>
</organism>
<keyword evidence="1" id="KW-1133">Transmembrane helix</keyword>
<feature type="transmembrane region" description="Helical" evidence="1">
    <location>
        <begin position="63"/>
        <end position="83"/>
    </location>
</feature>
<feature type="transmembrane region" description="Helical" evidence="1">
    <location>
        <begin position="12"/>
        <end position="32"/>
    </location>
</feature>
<evidence type="ECO:0000256" key="1">
    <source>
        <dbReference type="SAM" id="Phobius"/>
    </source>
</evidence>
<keyword evidence="1" id="KW-0472">Membrane</keyword>